<dbReference type="InterPro" id="IPR001969">
    <property type="entry name" value="Aspartic_peptidase_AS"/>
</dbReference>
<evidence type="ECO:0000256" key="12">
    <source>
        <dbReference type="ARBA" id="ARBA00022918"/>
    </source>
</evidence>
<dbReference type="InterPro" id="IPR043502">
    <property type="entry name" value="DNA/RNA_pol_sf"/>
</dbReference>
<evidence type="ECO:0000256" key="8">
    <source>
        <dbReference type="ARBA" id="ARBA00022759"/>
    </source>
</evidence>
<dbReference type="CDD" id="cd00303">
    <property type="entry name" value="retropepsin_like"/>
    <property type="match status" value="1"/>
</dbReference>
<dbReference type="PANTHER" id="PTHR37984">
    <property type="entry name" value="PROTEIN CBG26694"/>
    <property type="match status" value="1"/>
</dbReference>
<dbReference type="Pfam" id="PF17921">
    <property type="entry name" value="Integrase_H2C2"/>
    <property type="match status" value="1"/>
</dbReference>
<evidence type="ECO:0000256" key="5">
    <source>
        <dbReference type="ARBA" id="ARBA00022722"/>
    </source>
</evidence>
<keyword evidence="16" id="KW-0862">Zinc</keyword>
<dbReference type="CDD" id="cd01647">
    <property type="entry name" value="RT_LTR"/>
    <property type="match status" value="1"/>
</dbReference>
<dbReference type="InterPro" id="IPR001878">
    <property type="entry name" value="Znf_CCHC"/>
</dbReference>
<evidence type="ECO:0000256" key="2">
    <source>
        <dbReference type="ARBA" id="ARBA00022670"/>
    </source>
</evidence>
<dbReference type="InterPro" id="IPR043128">
    <property type="entry name" value="Rev_trsase/Diguanyl_cyclase"/>
</dbReference>
<dbReference type="InterPro" id="IPR001584">
    <property type="entry name" value="Integrase_cat-core"/>
</dbReference>
<name>A0ABQ5FLE2_9ASTR</name>
<keyword evidence="9" id="KW-0378">Hydrolase</keyword>
<protein>
    <recommendedName>
        <fullName evidence="1">RNA-directed DNA polymerase</fullName>
        <ecNumber evidence="1">2.7.7.49</ecNumber>
    </recommendedName>
</protein>
<evidence type="ECO:0000259" key="18">
    <source>
        <dbReference type="PROSITE" id="PS50878"/>
    </source>
</evidence>
<dbReference type="InterPro" id="IPR012337">
    <property type="entry name" value="RNaseH-like_sf"/>
</dbReference>
<dbReference type="InterPro" id="IPR056924">
    <property type="entry name" value="SH3_Tf2-1"/>
</dbReference>
<dbReference type="PROSITE" id="PS50158">
    <property type="entry name" value="ZF_CCHC"/>
    <property type="match status" value="1"/>
</dbReference>
<keyword evidence="21" id="KW-1185">Reference proteome</keyword>
<keyword evidence="5" id="KW-0540">Nuclease</keyword>
<evidence type="ECO:0000256" key="10">
    <source>
        <dbReference type="ARBA" id="ARBA00022842"/>
    </source>
</evidence>
<evidence type="ECO:0000256" key="11">
    <source>
        <dbReference type="ARBA" id="ARBA00022908"/>
    </source>
</evidence>
<feature type="domain" description="Integrase catalytic" evidence="19">
    <location>
        <begin position="971"/>
        <end position="1134"/>
    </location>
</feature>
<dbReference type="EC" id="2.7.7.49" evidence="1"/>
<evidence type="ECO:0000256" key="4">
    <source>
        <dbReference type="ARBA" id="ARBA00022695"/>
    </source>
</evidence>
<keyword evidence="13" id="KW-0239">DNA-directed DNA polymerase</keyword>
<feature type="domain" description="Reverse transcriptase" evidence="18">
    <location>
        <begin position="449"/>
        <end position="628"/>
    </location>
</feature>
<keyword evidence="3" id="KW-0808">Transferase</keyword>
<accession>A0ABQ5FLE2</accession>
<dbReference type="Proteomes" id="UP001151760">
    <property type="component" value="Unassembled WGS sequence"/>
</dbReference>
<evidence type="ECO:0000256" key="15">
    <source>
        <dbReference type="ARBA" id="ARBA00023172"/>
    </source>
</evidence>
<evidence type="ECO:0000256" key="16">
    <source>
        <dbReference type="PROSITE-ProRule" id="PRU00047"/>
    </source>
</evidence>
<dbReference type="Gene3D" id="1.10.340.70">
    <property type="match status" value="1"/>
</dbReference>
<keyword evidence="8" id="KW-0255">Endonuclease</keyword>
<dbReference type="SUPFAM" id="SSF50630">
    <property type="entry name" value="Acid proteases"/>
    <property type="match status" value="1"/>
</dbReference>
<dbReference type="Gene3D" id="2.40.70.10">
    <property type="entry name" value="Acid Proteases"/>
    <property type="match status" value="1"/>
</dbReference>
<dbReference type="CDD" id="cd09274">
    <property type="entry name" value="RNase_HI_RT_Ty3"/>
    <property type="match status" value="1"/>
</dbReference>
<evidence type="ECO:0000256" key="3">
    <source>
        <dbReference type="ARBA" id="ARBA00022679"/>
    </source>
</evidence>
<keyword evidence="7" id="KW-0064">Aspartyl protease</keyword>
<dbReference type="PROSITE" id="PS00141">
    <property type="entry name" value="ASP_PROTEASE"/>
    <property type="match status" value="1"/>
</dbReference>
<dbReference type="InterPro" id="IPR041588">
    <property type="entry name" value="Integrase_H2C2"/>
</dbReference>
<feature type="domain" description="CCHC-type" evidence="17">
    <location>
        <begin position="184"/>
        <end position="199"/>
    </location>
</feature>
<evidence type="ECO:0000256" key="9">
    <source>
        <dbReference type="ARBA" id="ARBA00022801"/>
    </source>
</evidence>
<keyword evidence="10" id="KW-0460">Magnesium</keyword>
<evidence type="ECO:0000259" key="19">
    <source>
        <dbReference type="PROSITE" id="PS50994"/>
    </source>
</evidence>
<dbReference type="PANTHER" id="PTHR37984:SF5">
    <property type="entry name" value="PROTEIN NYNRIN-LIKE"/>
    <property type="match status" value="1"/>
</dbReference>
<dbReference type="SUPFAM" id="SSF53098">
    <property type="entry name" value="Ribonuclease H-like"/>
    <property type="match status" value="1"/>
</dbReference>
<dbReference type="Gene3D" id="3.30.70.270">
    <property type="match status" value="2"/>
</dbReference>
<dbReference type="GO" id="GO:0003964">
    <property type="term" value="F:RNA-directed DNA polymerase activity"/>
    <property type="evidence" value="ECO:0007669"/>
    <property type="project" value="UniProtKB-KW"/>
</dbReference>
<proteinExistence type="predicted"/>
<dbReference type="Pfam" id="PF00078">
    <property type="entry name" value="RVT_1"/>
    <property type="match status" value="1"/>
</dbReference>
<evidence type="ECO:0000256" key="7">
    <source>
        <dbReference type="ARBA" id="ARBA00022750"/>
    </source>
</evidence>
<reference evidence="20" key="1">
    <citation type="journal article" date="2022" name="Int. J. Mol. Sci.">
        <title>Draft Genome of Tanacetum Coccineum: Genomic Comparison of Closely Related Tanacetum-Family Plants.</title>
        <authorList>
            <person name="Yamashiro T."/>
            <person name="Shiraishi A."/>
            <person name="Nakayama K."/>
            <person name="Satake H."/>
        </authorList>
    </citation>
    <scope>NUCLEOTIDE SEQUENCE</scope>
</reference>
<dbReference type="InterPro" id="IPR050951">
    <property type="entry name" value="Retrovirus_Pol_polyprotein"/>
</dbReference>
<keyword evidence="12 20" id="KW-0695">RNA-directed DNA polymerase</keyword>
<comment type="caution">
    <text evidence="20">The sequence shown here is derived from an EMBL/GenBank/DDBJ whole genome shotgun (WGS) entry which is preliminary data.</text>
</comment>
<dbReference type="Pfam" id="PF17917">
    <property type="entry name" value="RT_RNaseH"/>
    <property type="match status" value="1"/>
</dbReference>
<keyword evidence="16" id="KW-0863">Zinc-finger</keyword>
<dbReference type="PROSITE" id="PS50994">
    <property type="entry name" value="INTEGRASE"/>
    <property type="match status" value="1"/>
</dbReference>
<sequence>MRILLIMVNINGGGNEMMGTTDVLIRRYQSCNAKEYDGNVNTQCQARGSCGCNWMSWYDLAIDGLRVPEIMKWRSWRMDFGTLDGGSYHVPTTDRFHELAKLVPHLVTPETSRIKRYIAGLAPEIRGMLRATQPDIIQTAILRVGVIWMKVIVKPGHFVKECRAPLRHVAPMNVVRMSNNARACYECGSFDHLRNTCPKLNRAPGQAGNHLALEGSRNNQGNGNRVRGRAYNVNVNAMEAVQDPNVVTGTFSLNDHFVTILFDSGADFSFISTEFAPLLNVKPSIVNPGYVIEVADGKKVEVDRIIRDCKLELGGSLFSINLIPLGHGSFDVIVGMDWLSQHKAVIICHEKVVEIPVEDGRIIRVRGERAVGIAKALKSAKEDEPKLNDISVVREFKDVFPEDLSGLPPQRQVEFRIDLVPGATPVAKSPYRLAPSEMQELSGQLQELQDKGFIRPSYSPWGAPVLFVKKKDGSLRMCIDYRELNKLTVKNRYPLPRIDDLFDQLQGARYFSKIDLRSGYHQLRVHEDDISKTAFRTRYGHFEFTVMPFGLTNAPAIFMDLMNRVCKPFLDKFVIVFIDDILIYSKTKEDHEVHLGSVLELLRKEKLYAKFSKCEFWLQEVHFLGHVVNQNGIHVDPSKIEAVKNWKTPTTPSEIRSFLGLAGYYRRFIANFSKIVKPLTTLTQKNQKYVWGAEQENAFQTLKNNLCDAPILTLPDGVEDLMVYCDASNQGLGCVLMQRGKVIAYASRQLKIHEKNYTTHDLELGAVVFALKTWRHYLYGTKSVIYTDHKSLQHIFDQKELNMRQRRWIELFSDYECEIRYHPGKANVVADALSRKERLKPRRVRAMAMTVQPGLKERIQVAQIEALSQENILMENLHGLDQQMEKKEGESLYFMDRIWVPLIGDMRSIIMDEAHKTKYSVHPGADKMYYDLRDRYWWPGMKRDIATYVSKCLTCSKVKAEHQRPSGLLQQPEIPEWKWDKIAMDFITKLPRSKSGYDTIWVVVDRLTKSAHFLAIREDYSTEKLARIYVDEIVARHGVPVSIISDRDGRFTSRCWQTVQKALGTRLDMSTAYHPQTDGQSERTIQTLEDMLRACVIDFGGSWDVHLPLAEFSYNNSYHSSIRCAPFEALYGRKCRSPVLWAEIGEGSLIGPELVQETTDKVVLIKEKLKAARDRQKSYADNRRKPLEFEVGDRVMLKVSPWKGVVRFGRKGKLAPRYVGPFEILERIGPVAYRLRLPDELSGVHDTFHVSNLKKCLADASLHVPLSDIKIDKTLRFVEKPVEILDREVKSLKRSRIA</sequence>
<keyword evidence="11" id="KW-0229">DNA integration</keyword>
<evidence type="ECO:0000256" key="13">
    <source>
        <dbReference type="ARBA" id="ARBA00022932"/>
    </source>
</evidence>
<dbReference type="Pfam" id="PF08284">
    <property type="entry name" value="RVP_2"/>
    <property type="match status" value="1"/>
</dbReference>
<keyword evidence="15" id="KW-0233">DNA recombination</keyword>
<keyword evidence="6" id="KW-0479">Metal-binding</keyword>
<keyword evidence="2" id="KW-0645">Protease</keyword>
<organism evidence="20 21">
    <name type="scientific">Tanacetum coccineum</name>
    <dbReference type="NCBI Taxonomy" id="301880"/>
    <lineage>
        <taxon>Eukaryota</taxon>
        <taxon>Viridiplantae</taxon>
        <taxon>Streptophyta</taxon>
        <taxon>Embryophyta</taxon>
        <taxon>Tracheophyta</taxon>
        <taxon>Spermatophyta</taxon>
        <taxon>Magnoliopsida</taxon>
        <taxon>eudicotyledons</taxon>
        <taxon>Gunneridae</taxon>
        <taxon>Pentapetalae</taxon>
        <taxon>asterids</taxon>
        <taxon>campanulids</taxon>
        <taxon>Asterales</taxon>
        <taxon>Asteraceae</taxon>
        <taxon>Asteroideae</taxon>
        <taxon>Anthemideae</taxon>
        <taxon>Anthemidinae</taxon>
        <taxon>Tanacetum</taxon>
    </lineage>
</organism>
<dbReference type="SUPFAM" id="SSF56672">
    <property type="entry name" value="DNA/RNA polymerases"/>
    <property type="match status" value="1"/>
</dbReference>
<dbReference type="Gene3D" id="4.10.60.10">
    <property type="entry name" value="Zinc finger, CCHC-type"/>
    <property type="match status" value="1"/>
</dbReference>
<dbReference type="InterPro" id="IPR041373">
    <property type="entry name" value="RT_RNaseH"/>
</dbReference>
<keyword evidence="4" id="KW-0548">Nucleotidyltransferase</keyword>
<evidence type="ECO:0000313" key="21">
    <source>
        <dbReference type="Proteomes" id="UP001151760"/>
    </source>
</evidence>
<gene>
    <name evidence="20" type="ORF">Tco_1015245</name>
</gene>
<keyword evidence="14" id="KW-0238">DNA-binding</keyword>
<evidence type="ECO:0000256" key="14">
    <source>
        <dbReference type="ARBA" id="ARBA00023125"/>
    </source>
</evidence>
<dbReference type="EMBL" id="BQNB010017488">
    <property type="protein sequence ID" value="GJT63765.1"/>
    <property type="molecule type" value="Genomic_DNA"/>
</dbReference>
<dbReference type="Pfam" id="PF24626">
    <property type="entry name" value="SH3_Tf2-1"/>
    <property type="match status" value="1"/>
</dbReference>
<evidence type="ECO:0000313" key="20">
    <source>
        <dbReference type="EMBL" id="GJT63765.1"/>
    </source>
</evidence>
<evidence type="ECO:0000256" key="6">
    <source>
        <dbReference type="ARBA" id="ARBA00022723"/>
    </source>
</evidence>
<dbReference type="PROSITE" id="PS50878">
    <property type="entry name" value="RT_POL"/>
    <property type="match status" value="1"/>
</dbReference>
<dbReference type="InterPro" id="IPR000477">
    <property type="entry name" value="RT_dom"/>
</dbReference>
<dbReference type="InterPro" id="IPR036397">
    <property type="entry name" value="RNaseH_sf"/>
</dbReference>
<reference evidence="20" key="2">
    <citation type="submission" date="2022-01" db="EMBL/GenBank/DDBJ databases">
        <authorList>
            <person name="Yamashiro T."/>
            <person name="Shiraishi A."/>
            <person name="Satake H."/>
            <person name="Nakayama K."/>
        </authorList>
    </citation>
    <scope>NUCLEOTIDE SEQUENCE</scope>
</reference>
<dbReference type="InterPro" id="IPR021109">
    <property type="entry name" value="Peptidase_aspartic_dom_sf"/>
</dbReference>
<evidence type="ECO:0000259" key="17">
    <source>
        <dbReference type="PROSITE" id="PS50158"/>
    </source>
</evidence>
<evidence type="ECO:0000256" key="1">
    <source>
        <dbReference type="ARBA" id="ARBA00012493"/>
    </source>
</evidence>
<dbReference type="Gene3D" id="3.30.420.10">
    <property type="entry name" value="Ribonuclease H-like superfamily/Ribonuclease H"/>
    <property type="match status" value="1"/>
</dbReference>
<dbReference type="Gene3D" id="3.10.10.10">
    <property type="entry name" value="HIV Type 1 Reverse Transcriptase, subunit A, domain 1"/>
    <property type="match status" value="1"/>
</dbReference>